<gene>
    <name evidence="2" type="ORF">DSM106972_093050</name>
</gene>
<keyword evidence="3" id="KW-1185">Reference proteome</keyword>
<feature type="compositionally biased region" description="Polar residues" evidence="1">
    <location>
        <begin position="133"/>
        <end position="149"/>
    </location>
</feature>
<evidence type="ECO:0000256" key="1">
    <source>
        <dbReference type="SAM" id="MobiDB-lite"/>
    </source>
</evidence>
<comment type="caution">
    <text evidence="2">The sequence shown here is derived from an EMBL/GenBank/DDBJ whole genome shotgun (WGS) entry which is preliminary data.</text>
</comment>
<evidence type="ECO:0000313" key="2">
    <source>
        <dbReference type="EMBL" id="RUS94668.1"/>
    </source>
</evidence>
<protein>
    <submittedName>
        <fullName evidence="2">Uncharacterized protein</fullName>
    </submittedName>
</protein>
<evidence type="ECO:0000313" key="3">
    <source>
        <dbReference type="Proteomes" id="UP000271624"/>
    </source>
</evidence>
<dbReference type="AlphaFoldDB" id="A0A433ULE9"/>
<reference evidence="2" key="1">
    <citation type="submission" date="2018-12" db="EMBL/GenBank/DDBJ databases">
        <authorList>
            <person name="Will S."/>
            <person name="Neumann-Schaal M."/>
            <person name="Henke P."/>
        </authorList>
    </citation>
    <scope>NUCLEOTIDE SEQUENCE</scope>
    <source>
        <strain evidence="2">PCC 7102</strain>
    </source>
</reference>
<feature type="compositionally biased region" description="Polar residues" evidence="1">
    <location>
        <begin position="1"/>
        <end position="13"/>
    </location>
</feature>
<feature type="region of interest" description="Disordered" evidence="1">
    <location>
        <begin position="1"/>
        <end position="26"/>
    </location>
</feature>
<feature type="region of interest" description="Disordered" evidence="1">
    <location>
        <begin position="78"/>
        <end position="163"/>
    </location>
</feature>
<name>A0A433ULE9_9CYAN</name>
<dbReference type="EMBL" id="RSCL01000047">
    <property type="protein sequence ID" value="RUS94668.1"/>
    <property type="molecule type" value="Genomic_DNA"/>
</dbReference>
<organism evidence="2 3">
    <name type="scientific">Dulcicalothrix desertica PCC 7102</name>
    <dbReference type="NCBI Taxonomy" id="232991"/>
    <lineage>
        <taxon>Bacteria</taxon>
        <taxon>Bacillati</taxon>
        <taxon>Cyanobacteriota</taxon>
        <taxon>Cyanophyceae</taxon>
        <taxon>Nostocales</taxon>
        <taxon>Calotrichaceae</taxon>
        <taxon>Dulcicalothrix</taxon>
    </lineage>
</organism>
<dbReference type="Proteomes" id="UP000271624">
    <property type="component" value="Unassembled WGS sequence"/>
</dbReference>
<accession>A0A433ULE9</accession>
<reference evidence="2" key="2">
    <citation type="journal article" date="2019" name="Genome Biol. Evol.">
        <title>Day and night: Metabolic profiles and evolutionary relationships of six axenic non-marine cyanobacteria.</title>
        <authorList>
            <person name="Will S.E."/>
            <person name="Henke P."/>
            <person name="Boedeker C."/>
            <person name="Huang S."/>
            <person name="Brinkmann H."/>
            <person name="Rohde M."/>
            <person name="Jarek M."/>
            <person name="Friedl T."/>
            <person name="Seufert S."/>
            <person name="Schumacher M."/>
            <person name="Overmann J."/>
            <person name="Neumann-Schaal M."/>
            <person name="Petersen J."/>
        </authorList>
    </citation>
    <scope>NUCLEOTIDE SEQUENCE [LARGE SCALE GENOMIC DNA]</scope>
    <source>
        <strain evidence="2">PCC 7102</strain>
    </source>
</reference>
<sequence>MGGTNDGTISSGSRPERDNQQSGSILQQAWDSVERIRLNLAATVGAIDGLERSLREFEKRRWGNTNVEKTIDSIESNPRRETVVESGIDNCSNGGIEKGDFDNSSEQGVDRDKGGDLGCSTEPEAPDVENRTIDQPSNPEKQTNANANSHMAPVGKRGFDLDL</sequence>
<proteinExistence type="predicted"/>